<name>A0AAJ8M3H4_9TREE</name>
<feature type="compositionally biased region" description="Basic and acidic residues" evidence="2">
    <location>
        <begin position="165"/>
        <end position="177"/>
    </location>
</feature>
<feature type="region of interest" description="Disordered" evidence="2">
    <location>
        <begin position="55"/>
        <end position="78"/>
    </location>
</feature>
<reference evidence="3" key="3">
    <citation type="submission" date="2024-01" db="EMBL/GenBank/DDBJ databases">
        <authorList>
            <person name="Coelho M.A."/>
            <person name="David-Palma M."/>
            <person name="Shea T."/>
            <person name="Sun S."/>
            <person name="Cuomo C.A."/>
            <person name="Heitman J."/>
        </authorList>
    </citation>
    <scope>NUCLEOTIDE SEQUENCE</scope>
    <source>
        <strain evidence="3">CBS 7841</strain>
    </source>
</reference>
<reference evidence="3" key="2">
    <citation type="journal article" date="2022" name="Elife">
        <title>Obligate sexual reproduction of a homothallic fungus closely related to the Cryptococcus pathogenic species complex.</title>
        <authorList>
            <person name="Passer A.R."/>
            <person name="Clancey S.A."/>
            <person name="Shea T."/>
            <person name="David-Palma M."/>
            <person name="Averette A.F."/>
            <person name="Boekhout T."/>
            <person name="Porcel B.M."/>
            <person name="Nowrousian M."/>
            <person name="Cuomo C.A."/>
            <person name="Sun S."/>
            <person name="Heitman J."/>
            <person name="Coelho M.A."/>
        </authorList>
    </citation>
    <scope>NUCLEOTIDE SEQUENCE</scope>
    <source>
        <strain evidence="3">CBS 7841</strain>
    </source>
</reference>
<keyword evidence="1" id="KW-0175">Coiled coil</keyword>
<evidence type="ECO:0000256" key="1">
    <source>
        <dbReference type="SAM" id="Coils"/>
    </source>
</evidence>
<accession>A0AAJ8M3H4</accession>
<evidence type="ECO:0000313" key="4">
    <source>
        <dbReference type="Proteomes" id="UP000094043"/>
    </source>
</evidence>
<feature type="coiled-coil region" evidence="1">
    <location>
        <begin position="86"/>
        <end position="131"/>
    </location>
</feature>
<feature type="compositionally biased region" description="Polar residues" evidence="2">
    <location>
        <begin position="146"/>
        <end position="164"/>
    </location>
</feature>
<dbReference type="RefSeq" id="XP_066070417.1">
    <property type="nucleotide sequence ID" value="XM_066214320.1"/>
</dbReference>
<gene>
    <name evidence="3" type="ORF">L203_104947</name>
</gene>
<evidence type="ECO:0000313" key="3">
    <source>
        <dbReference type="EMBL" id="WVN89717.1"/>
    </source>
</evidence>
<sequence>MPNGTQKLCSVPTLPTLSTACPSKHNAAGLHSNTTNIVDLTLSSDSEGSVIFISATPPRGPRHQTPSKRNVDGSPMSSLKKRRMKFEHLEKVLQEVKVKREEENETERLKEEEEKRQIELIIKEQDNEEEKEDDLHAMLTEIANISPQKSKSPHSPFQSSQQELSRTEVLRRNRQAREAEAVQKKRCRAAEAKILQEQREFDKILQYVKAGYEAEQTWREIENDNNVYPTPDTNTDVEWGFASDDEMGTDDEFGSLNALHEEDEKESNVDIIDLRSRIPALAKVVGEGYEEIARDARIQEDEEELYWEGFWEKEFVLTETSQELTLELDGDNDMITMIKACLDSGDTKALSTFVSSGCLILIDEKHDNILYEWLQTCAFSSSNPLWATVASDALIYWIQNRNLSFDAASFVNHVFSILSHLHARKSILESQSSGISPLPFVIAGSREAACILICRLIHAWVSSRVGGYSQLRALVPILLLLSVDKTTSSVLRNHISDAVRAVLANYAWIDLNYAHSIAHSIAKSSKSYQDDLRAAILGALGDTTGEARNVQVWLGLEYLDGEPILVKESDGSLIPPVSHMLSILRNFHEDLRPARGDNTDWNVMNFRVTYLVAVLSNIKAYFDLHPPQMDAEKNLKHLMDEHPVEDIRRLLRQCRDQIADQSDGSRKILVKARLHQLYEIIRLFLDISIRLHMRTRDIGKNLKIGKSGQARLSFGQQSNKQRTSN</sequence>
<protein>
    <submittedName>
        <fullName evidence="3">Uncharacterized protein</fullName>
    </submittedName>
</protein>
<feature type="region of interest" description="Disordered" evidence="2">
    <location>
        <begin position="146"/>
        <end position="177"/>
    </location>
</feature>
<dbReference type="AlphaFoldDB" id="A0AAJ8M3H4"/>
<dbReference type="EMBL" id="CP143789">
    <property type="protein sequence ID" value="WVN89717.1"/>
    <property type="molecule type" value="Genomic_DNA"/>
</dbReference>
<dbReference type="Proteomes" id="UP000094043">
    <property type="component" value="Chromosome 6"/>
</dbReference>
<dbReference type="GeneID" id="91089156"/>
<dbReference type="KEGG" id="cdep:91089156"/>
<reference evidence="3" key="1">
    <citation type="submission" date="2016-06" db="EMBL/GenBank/DDBJ databases">
        <authorList>
            <person name="Cuomo C."/>
            <person name="Litvintseva A."/>
            <person name="Heitman J."/>
            <person name="Chen Y."/>
            <person name="Sun S."/>
            <person name="Springer D."/>
            <person name="Dromer F."/>
            <person name="Young S."/>
            <person name="Zeng Q."/>
            <person name="Chapman S."/>
            <person name="Gujja S."/>
            <person name="Saif S."/>
            <person name="Birren B."/>
        </authorList>
    </citation>
    <scope>NUCLEOTIDE SEQUENCE</scope>
    <source>
        <strain evidence="3">CBS 7841</strain>
    </source>
</reference>
<organism evidence="3 4">
    <name type="scientific">Cryptococcus depauperatus CBS 7841</name>
    <dbReference type="NCBI Taxonomy" id="1295531"/>
    <lineage>
        <taxon>Eukaryota</taxon>
        <taxon>Fungi</taxon>
        <taxon>Dikarya</taxon>
        <taxon>Basidiomycota</taxon>
        <taxon>Agaricomycotina</taxon>
        <taxon>Tremellomycetes</taxon>
        <taxon>Tremellales</taxon>
        <taxon>Cryptococcaceae</taxon>
        <taxon>Cryptococcus</taxon>
    </lineage>
</organism>
<dbReference type="PROSITE" id="PS51257">
    <property type="entry name" value="PROKAR_LIPOPROTEIN"/>
    <property type="match status" value="1"/>
</dbReference>
<evidence type="ECO:0000256" key="2">
    <source>
        <dbReference type="SAM" id="MobiDB-lite"/>
    </source>
</evidence>
<keyword evidence="4" id="KW-1185">Reference proteome</keyword>
<proteinExistence type="predicted"/>